<feature type="transmembrane region" description="Helical" evidence="1">
    <location>
        <begin position="424"/>
        <end position="444"/>
    </location>
</feature>
<keyword evidence="1" id="KW-0812">Transmembrane</keyword>
<sequence length="519" mass="55208">MAASDALTPARRGATNRAVFNAAALVFVAGDALWATGLATPAMIAVLLGCCGVAALLLTSRPTGARLDAPIDKRTLAVCGFVALLLCLLGGETHLFWANADWLTRDAVLADVARHIAPVYYRIGEDTFFLRAPLGMYMIPGLVGHALGLTAAHVALLAQNTLLLAILLYLVAVLGKGLAMALLLAAFSGLDLAPWFFNILRAYAQTGVWAVPPDPEWWARLFQYSAHVTQIFYVPNHAFPGWFFALATVAAARRELDLGALGAIFAALILWSPLAPMAAPALLGFFLWRDRAEAAKSPRFWLGGAAAACFAPVALYLTANAGAIAHAPIARSPGFWGVYLLFLLVEIPHALFLAALWRRVDAELKPLLAISAVLLVALPLYSFGPSNDLAMRGSITPLFLLAFIFLSTLLGLGPAQRRARLAGLALVILGAGVPLIQICEVVLLPRFAISACNLITTTDELTPGGVPANYVAPTSRAPQWLLRPPGQQTSFEILGAGRCWPDHPALGGDRPRDGKEPGQ</sequence>
<feature type="transmembrane region" description="Helical" evidence="1">
    <location>
        <begin position="42"/>
        <end position="63"/>
    </location>
</feature>
<feature type="transmembrane region" description="Helical" evidence="1">
    <location>
        <begin position="163"/>
        <end position="187"/>
    </location>
</feature>
<proteinExistence type="predicted"/>
<feature type="transmembrane region" description="Helical" evidence="1">
    <location>
        <begin position="300"/>
        <end position="324"/>
    </location>
</feature>
<keyword evidence="1" id="KW-1133">Transmembrane helix</keyword>
<dbReference type="OrthoDB" id="7559760at2"/>
<protein>
    <recommendedName>
        <fullName evidence="4">Glycosyltransferase RgtA/B/C/D-like domain-containing protein</fullName>
    </recommendedName>
</protein>
<evidence type="ECO:0000256" key="1">
    <source>
        <dbReference type="SAM" id="Phobius"/>
    </source>
</evidence>
<feature type="transmembrane region" description="Helical" evidence="1">
    <location>
        <begin position="75"/>
        <end position="97"/>
    </location>
</feature>
<feature type="transmembrane region" description="Helical" evidence="1">
    <location>
        <begin position="18"/>
        <end position="36"/>
    </location>
</feature>
<evidence type="ECO:0000313" key="3">
    <source>
        <dbReference type="Proteomes" id="UP000198418"/>
    </source>
</evidence>
<gene>
    <name evidence="2" type="ORF">SAMN06265338_10997</name>
</gene>
<feature type="transmembrane region" description="Helical" evidence="1">
    <location>
        <begin position="336"/>
        <end position="357"/>
    </location>
</feature>
<feature type="transmembrane region" description="Helical" evidence="1">
    <location>
        <begin position="263"/>
        <end position="288"/>
    </location>
</feature>
<dbReference type="AlphaFoldDB" id="A0A212RZM1"/>
<evidence type="ECO:0008006" key="4">
    <source>
        <dbReference type="Google" id="ProtNLM"/>
    </source>
</evidence>
<keyword evidence="1" id="KW-0472">Membrane</keyword>
<organism evidence="2 3">
    <name type="scientific">Rhodoblastus acidophilus</name>
    <name type="common">Rhodopseudomonas acidophila</name>
    <dbReference type="NCBI Taxonomy" id="1074"/>
    <lineage>
        <taxon>Bacteria</taxon>
        <taxon>Pseudomonadati</taxon>
        <taxon>Pseudomonadota</taxon>
        <taxon>Alphaproteobacteria</taxon>
        <taxon>Hyphomicrobiales</taxon>
        <taxon>Rhodoblastaceae</taxon>
        <taxon>Rhodoblastus</taxon>
    </lineage>
</organism>
<dbReference type="RefSeq" id="WP_158255288.1">
    <property type="nucleotide sequence ID" value="NZ_FYDG01000009.1"/>
</dbReference>
<keyword evidence="3" id="KW-1185">Reference proteome</keyword>
<feature type="transmembrane region" description="Helical" evidence="1">
    <location>
        <begin position="134"/>
        <end position="156"/>
    </location>
</feature>
<feature type="transmembrane region" description="Helical" evidence="1">
    <location>
        <begin position="395"/>
        <end position="412"/>
    </location>
</feature>
<reference evidence="3" key="1">
    <citation type="submission" date="2017-06" db="EMBL/GenBank/DDBJ databases">
        <authorList>
            <person name="Varghese N."/>
            <person name="Submissions S."/>
        </authorList>
    </citation>
    <scope>NUCLEOTIDE SEQUENCE [LARGE SCALE GENOMIC DNA]</scope>
    <source>
        <strain evidence="3">DSM 137</strain>
    </source>
</reference>
<name>A0A212RZM1_RHOAC</name>
<accession>A0A212RZM1</accession>
<dbReference type="EMBL" id="FYDG01000009">
    <property type="protein sequence ID" value="SNB78282.1"/>
    <property type="molecule type" value="Genomic_DNA"/>
</dbReference>
<dbReference type="Proteomes" id="UP000198418">
    <property type="component" value="Unassembled WGS sequence"/>
</dbReference>
<evidence type="ECO:0000313" key="2">
    <source>
        <dbReference type="EMBL" id="SNB78282.1"/>
    </source>
</evidence>
<feature type="transmembrane region" description="Helical" evidence="1">
    <location>
        <begin position="364"/>
        <end position="383"/>
    </location>
</feature>